<dbReference type="RefSeq" id="WP_117544780.1">
    <property type="nucleotide sequence ID" value="NZ_JBKUNB010000002.1"/>
</dbReference>
<reference evidence="2" key="1">
    <citation type="submission" date="2018-08" db="EMBL/GenBank/DDBJ databases">
        <title>A genome reference for cultivated species of the human gut microbiota.</title>
        <authorList>
            <person name="Zou Y."/>
            <person name="Xue W."/>
            <person name="Luo G."/>
        </authorList>
    </citation>
    <scope>NUCLEOTIDE SEQUENCE [LARGE SCALE GENOMIC DNA]</scope>
    <source>
        <strain evidence="2">TF05-5AC</strain>
    </source>
</reference>
<dbReference type="GeneID" id="97987997"/>
<comment type="caution">
    <text evidence="2">The sequence shown here is derived from an EMBL/GenBank/DDBJ whole genome shotgun (WGS) entry which is preliminary data.</text>
</comment>
<gene>
    <name evidence="2" type="ORF">DXC51_14265</name>
</gene>
<name>A0A3E3I2W9_9FIRM</name>
<organism evidence="2 3">
    <name type="scientific">Eisenbergiella massiliensis</name>
    <dbReference type="NCBI Taxonomy" id="1720294"/>
    <lineage>
        <taxon>Bacteria</taxon>
        <taxon>Bacillati</taxon>
        <taxon>Bacillota</taxon>
        <taxon>Clostridia</taxon>
        <taxon>Lachnospirales</taxon>
        <taxon>Lachnospiraceae</taxon>
        <taxon>Eisenbergiella</taxon>
    </lineage>
</organism>
<dbReference type="CDD" id="cd06262">
    <property type="entry name" value="metallo-hydrolase-like_MBL-fold"/>
    <property type="match status" value="1"/>
</dbReference>
<evidence type="ECO:0000313" key="3">
    <source>
        <dbReference type="Proteomes" id="UP000260812"/>
    </source>
</evidence>
<dbReference type="InterPro" id="IPR001279">
    <property type="entry name" value="Metallo-B-lactamas"/>
</dbReference>
<proteinExistence type="predicted"/>
<evidence type="ECO:0000259" key="1">
    <source>
        <dbReference type="Pfam" id="PF12706"/>
    </source>
</evidence>
<keyword evidence="3" id="KW-1185">Reference proteome</keyword>
<accession>A0A3E3I2W9</accession>
<evidence type="ECO:0000313" key="2">
    <source>
        <dbReference type="EMBL" id="RGE59142.1"/>
    </source>
</evidence>
<sequence length="262" mass="29372">MAAFDLVFLGTGAADWPVRPQADVRYDTDGLIRRTCSLLINGKYLIDPAPESWFFAVKVLKLDLSGLKAVILTHSHGDHFSLKALDGFLGEARGKVGFYCHEGTIPSLKLTEKELSRMRLHPLKTGDRVKLGKVTMQALGANHEVSRTRETALHYLFACEGKKFFYGCDGAWFLAQTWSVLRKHELDLAIMEATVGSMRANYRIASHNTLAMVDMLVEAMEECGILRKDSLVVLSHLSRELHRPDEDYGSKIVAYDGMRLEI</sequence>
<dbReference type="InterPro" id="IPR036866">
    <property type="entry name" value="RibonucZ/Hydroxyglut_hydro"/>
</dbReference>
<dbReference type="EMBL" id="QVLV01000009">
    <property type="protein sequence ID" value="RGE59142.1"/>
    <property type="molecule type" value="Genomic_DNA"/>
</dbReference>
<dbReference type="Pfam" id="PF12706">
    <property type="entry name" value="Lactamase_B_2"/>
    <property type="match status" value="1"/>
</dbReference>
<feature type="domain" description="Metallo-beta-lactamase" evidence="1">
    <location>
        <begin position="44"/>
        <end position="225"/>
    </location>
</feature>
<dbReference type="SUPFAM" id="SSF56281">
    <property type="entry name" value="Metallo-hydrolase/oxidoreductase"/>
    <property type="match status" value="1"/>
</dbReference>
<dbReference type="Gene3D" id="3.60.15.10">
    <property type="entry name" value="Ribonuclease Z/Hydroxyacylglutathione hydrolase-like"/>
    <property type="match status" value="1"/>
</dbReference>
<protein>
    <recommendedName>
        <fullName evidence="1">Metallo-beta-lactamase domain-containing protein</fullName>
    </recommendedName>
</protein>
<dbReference type="Proteomes" id="UP000260812">
    <property type="component" value="Unassembled WGS sequence"/>
</dbReference>
<dbReference type="AlphaFoldDB" id="A0A3E3I2W9"/>